<dbReference type="CDD" id="cd00887">
    <property type="entry name" value="MoeA"/>
    <property type="match status" value="1"/>
</dbReference>
<dbReference type="PANTHER" id="PTHR10192">
    <property type="entry name" value="MOLYBDOPTERIN BIOSYNTHESIS PROTEIN"/>
    <property type="match status" value="1"/>
</dbReference>
<gene>
    <name evidence="8" type="ORF">FDK22_04105</name>
</gene>
<dbReference type="SUPFAM" id="SSF63867">
    <property type="entry name" value="MoeA C-terminal domain-like"/>
    <property type="match status" value="1"/>
</dbReference>
<comment type="function">
    <text evidence="1 6">Catalyzes the insertion of molybdate into adenylated molybdopterin with the concomitant release of AMP.</text>
</comment>
<sequence length="407" mass="45755">MAIDVSEALNKIININTTLKFEIIPIEDAHGRISAQDIIAKISLPRFNNSAMDGYGIIYENKDEELSIVDTIFAGDDNSTLLKDSQAVKIMTGARIPENCTAIIPKEDCQYLDNDKIKVPNTIKKFQHIRYIGEDINEDEPLINIGDEINFSKITLLASQGISHIKVYKKPKIVIFSSGEELKLHYEKAEDYQIYNSNTPTFMSRCKELGCQVDFTGQARDSIESIKELVTNSLDADLIITSGGVSVGDADFTKDAFKEFDCQNIFDGIKIKPGKPTVLGKIRDTYILNLPGNPLASALIFEFFGKILIQKLIGSNKIHHNFIVAKMGEDFYNKKGRITIVPGYFDGEYFISEQKRSPGMVSTLSRSNCLIVLDENVSNIKKDSTIKILPINWNFFEKNSKDFLTYE</sequence>
<accession>A0A5R8Y507</accession>
<dbReference type="EC" id="2.10.1.1" evidence="6"/>
<dbReference type="SUPFAM" id="SSF53218">
    <property type="entry name" value="Molybdenum cofactor biosynthesis proteins"/>
    <property type="match status" value="1"/>
</dbReference>
<dbReference type="EMBL" id="VANU01000001">
    <property type="protein sequence ID" value="TLP41214.1"/>
    <property type="molecule type" value="Genomic_DNA"/>
</dbReference>
<reference evidence="8 9" key="1">
    <citation type="submission" date="2019-05" db="EMBL/GenBank/DDBJ databases">
        <title>Arcobacter sp. nov., isolated from sea sediment.</title>
        <authorList>
            <person name="Kim W."/>
        </authorList>
    </citation>
    <scope>NUCLEOTIDE SEQUENCE [LARGE SCALE GENOMIC DNA]</scope>
    <source>
        <strain evidence="8 9">CAU 1517</strain>
    </source>
</reference>
<dbReference type="InterPro" id="IPR036688">
    <property type="entry name" value="MoeA_C_domain_IV_sf"/>
</dbReference>
<evidence type="ECO:0000256" key="1">
    <source>
        <dbReference type="ARBA" id="ARBA00002901"/>
    </source>
</evidence>
<keyword evidence="6" id="KW-0460">Magnesium</keyword>
<evidence type="ECO:0000259" key="7">
    <source>
        <dbReference type="SMART" id="SM00852"/>
    </source>
</evidence>
<keyword evidence="9" id="KW-1185">Reference proteome</keyword>
<evidence type="ECO:0000313" key="9">
    <source>
        <dbReference type="Proteomes" id="UP000308901"/>
    </source>
</evidence>
<comment type="similarity">
    <text evidence="3 6">Belongs to the MoeA family.</text>
</comment>
<dbReference type="NCBIfam" id="TIGR00177">
    <property type="entry name" value="molyb_syn"/>
    <property type="match status" value="1"/>
</dbReference>
<comment type="caution">
    <text evidence="8">The sequence shown here is derived from an EMBL/GenBank/DDBJ whole genome shotgun (WGS) entry which is preliminary data.</text>
</comment>
<dbReference type="Gene3D" id="3.90.105.10">
    <property type="entry name" value="Molybdopterin biosynthesis moea protein, domain 2"/>
    <property type="match status" value="1"/>
</dbReference>
<dbReference type="InterPro" id="IPR038987">
    <property type="entry name" value="MoeA-like"/>
</dbReference>
<evidence type="ECO:0000256" key="4">
    <source>
        <dbReference type="ARBA" id="ARBA00023150"/>
    </source>
</evidence>
<organism evidence="8 9">
    <name type="scientific">Arcobacter arenosus</name>
    <dbReference type="NCBI Taxonomy" id="2576037"/>
    <lineage>
        <taxon>Bacteria</taxon>
        <taxon>Pseudomonadati</taxon>
        <taxon>Campylobacterota</taxon>
        <taxon>Epsilonproteobacteria</taxon>
        <taxon>Campylobacterales</taxon>
        <taxon>Arcobacteraceae</taxon>
        <taxon>Arcobacter</taxon>
    </lineage>
</organism>
<dbReference type="InterPro" id="IPR005111">
    <property type="entry name" value="MoeA_C_domain_IV"/>
</dbReference>
<evidence type="ECO:0000256" key="6">
    <source>
        <dbReference type="RuleBase" id="RU365090"/>
    </source>
</evidence>
<keyword evidence="6" id="KW-0479">Metal-binding</keyword>
<evidence type="ECO:0000256" key="5">
    <source>
        <dbReference type="ARBA" id="ARBA00047317"/>
    </source>
</evidence>
<dbReference type="Gene3D" id="2.170.190.11">
    <property type="entry name" value="Molybdopterin biosynthesis moea protein, domain 3"/>
    <property type="match status" value="1"/>
</dbReference>
<dbReference type="GO" id="GO:0005829">
    <property type="term" value="C:cytosol"/>
    <property type="evidence" value="ECO:0007669"/>
    <property type="project" value="TreeGrafter"/>
</dbReference>
<dbReference type="OrthoDB" id="9804758at2"/>
<dbReference type="InterPro" id="IPR036425">
    <property type="entry name" value="MoaB/Mog-like_dom_sf"/>
</dbReference>
<dbReference type="InterPro" id="IPR005110">
    <property type="entry name" value="MoeA_linker/N"/>
</dbReference>
<dbReference type="Gene3D" id="2.40.340.10">
    <property type="entry name" value="MoeA, C-terminal, domain IV"/>
    <property type="match status" value="1"/>
</dbReference>
<protein>
    <recommendedName>
        <fullName evidence="6">Molybdopterin molybdenumtransferase</fullName>
        <ecNumber evidence="6">2.10.1.1</ecNumber>
    </recommendedName>
</protein>
<keyword evidence="4 6" id="KW-0501">Molybdenum cofactor biosynthesis</keyword>
<dbReference type="SMART" id="SM00852">
    <property type="entry name" value="MoCF_biosynth"/>
    <property type="match status" value="1"/>
</dbReference>
<dbReference type="InterPro" id="IPR036135">
    <property type="entry name" value="MoeA_linker/N_sf"/>
</dbReference>
<evidence type="ECO:0000256" key="3">
    <source>
        <dbReference type="ARBA" id="ARBA00010763"/>
    </source>
</evidence>
<dbReference type="GO" id="GO:0061599">
    <property type="term" value="F:molybdopterin molybdotransferase activity"/>
    <property type="evidence" value="ECO:0007669"/>
    <property type="project" value="UniProtKB-UniRule"/>
</dbReference>
<dbReference type="AlphaFoldDB" id="A0A5R8Y507"/>
<dbReference type="Proteomes" id="UP000308901">
    <property type="component" value="Unassembled WGS sequence"/>
</dbReference>
<comment type="catalytic activity">
    <reaction evidence="5">
        <text>adenylyl-molybdopterin + molybdate = Mo-molybdopterin + AMP + H(+)</text>
        <dbReference type="Rhea" id="RHEA:35047"/>
        <dbReference type="ChEBI" id="CHEBI:15378"/>
        <dbReference type="ChEBI" id="CHEBI:36264"/>
        <dbReference type="ChEBI" id="CHEBI:62727"/>
        <dbReference type="ChEBI" id="CHEBI:71302"/>
        <dbReference type="ChEBI" id="CHEBI:456215"/>
        <dbReference type="EC" id="2.10.1.1"/>
    </reaction>
</comment>
<keyword evidence="6" id="KW-0500">Molybdenum</keyword>
<evidence type="ECO:0000313" key="8">
    <source>
        <dbReference type="EMBL" id="TLP41214.1"/>
    </source>
</evidence>
<dbReference type="GO" id="GO:0006777">
    <property type="term" value="P:Mo-molybdopterin cofactor biosynthetic process"/>
    <property type="evidence" value="ECO:0007669"/>
    <property type="project" value="UniProtKB-UniRule"/>
</dbReference>
<dbReference type="PANTHER" id="PTHR10192:SF5">
    <property type="entry name" value="GEPHYRIN"/>
    <property type="match status" value="1"/>
</dbReference>
<dbReference type="RefSeq" id="WP_138151618.1">
    <property type="nucleotide sequence ID" value="NZ_VANU01000001.1"/>
</dbReference>
<dbReference type="Gene3D" id="3.40.980.10">
    <property type="entry name" value="MoaB/Mog-like domain"/>
    <property type="match status" value="1"/>
</dbReference>
<dbReference type="GO" id="GO:0046872">
    <property type="term" value="F:metal ion binding"/>
    <property type="evidence" value="ECO:0007669"/>
    <property type="project" value="UniProtKB-UniRule"/>
</dbReference>
<evidence type="ECO:0000256" key="2">
    <source>
        <dbReference type="ARBA" id="ARBA00005046"/>
    </source>
</evidence>
<feature type="domain" description="MoaB/Mog" evidence="7">
    <location>
        <begin position="174"/>
        <end position="311"/>
    </location>
</feature>
<name>A0A5R8Y507_9BACT</name>
<keyword evidence="6 8" id="KW-0808">Transferase</keyword>
<dbReference type="InterPro" id="IPR001453">
    <property type="entry name" value="MoaB/Mog_dom"/>
</dbReference>
<dbReference type="Pfam" id="PF00994">
    <property type="entry name" value="MoCF_biosynth"/>
    <property type="match status" value="1"/>
</dbReference>
<dbReference type="UniPathway" id="UPA00344"/>
<dbReference type="SUPFAM" id="SSF63882">
    <property type="entry name" value="MoeA N-terminal region -like"/>
    <property type="match status" value="1"/>
</dbReference>
<proteinExistence type="inferred from homology"/>
<dbReference type="Pfam" id="PF03454">
    <property type="entry name" value="MoeA_C"/>
    <property type="match status" value="1"/>
</dbReference>
<dbReference type="Pfam" id="PF03453">
    <property type="entry name" value="MoeA_N"/>
    <property type="match status" value="1"/>
</dbReference>
<comment type="cofactor">
    <cofactor evidence="6">
        <name>Mg(2+)</name>
        <dbReference type="ChEBI" id="CHEBI:18420"/>
    </cofactor>
</comment>
<comment type="pathway">
    <text evidence="2 6">Cofactor biosynthesis; molybdopterin biosynthesis.</text>
</comment>